<keyword evidence="1" id="KW-0732">Signal</keyword>
<keyword evidence="3" id="KW-1185">Reference proteome</keyword>
<dbReference type="Proteomes" id="UP001528823">
    <property type="component" value="Unassembled WGS sequence"/>
</dbReference>
<feature type="signal peptide" evidence="1">
    <location>
        <begin position="1"/>
        <end position="21"/>
    </location>
</feature>
<name>A0ABT5U8Q2_9GAMM</name>
<gene>
    <name evidence="2" type="ORF">ORQ98_11915</name>
</gene>
<feature type="chain" id="PRO_5046429997" evidence="1">
    <location>
        <begin position="22"/>
        <end position="422"/>
    </location>
</feature>
<evidence type="ECO:0000313" key="2">
    <source>
        <dbReference type="EMBL" id="MDE1462677.1"/>
    </source>
</evidence>
<sequence>MKLGKTLMAAAVAATIQQAAAAPISESPDVQFSARIYDNFYLLKDGVDQSKIYYIPKRGNVAVQGVTSSLPVPRFNVFHRFQQSGYFAGETLSYLGGSFSTLGDLDAVQALLDEANSYGLRAYPAPATEARTTFLSTGNQIDNGRLDIACSNEKLTIDQNGQQRQIEVPKCTMLNSDSGEYDLSTNVMYRFRAMMPPSQTVVNQDLPFQAVTTPGWDQQIDGVLMSGGQWDNILTARIDWKIKTDEKYHAVKVKVDWGKLFKQASQFTSQNQNANQEQEVQQFFQQQAQCQDVSQCGAVVQFQQNDGSFGTVAPEDDRYQQAADVLRDKLQNELFNEVAAFQQQQEPTPTGQQQQQWDPIYTMKSNYDKLIKGKEDYVYYYTPGVMRNYNTTLNFSCMKRQPMGRVVWNMEDPGCLALIGQD</sequence>
<organism evidence="2 3">
    <name type="scientific">Spartinivicinus poritis</name>
    <dbReference type="NCBI Taxonomy" id="2994640"/>
    <lineage>
        <taxon>Bacteria</taxon>
        <taxon>Pseudomonadati</taxon>
        <taxon>Pseudomonadota</taxon>
        <taxon>Gammaproteobacteria</taxon>
        <taxon>Oceanospirillales</taxon>
        <taxon>Zooshikellaceae</taxon>
        <taxon>Spartinivicinus</taxon>
    </lineage>
</organism>
<dbReference type="EMBL" id="JAPMOU010000013">
    <property type="protein sequence ID" value="MDE1462677.1"/>
    <property type="molecule type" value="Genomic_DNA"/>
</dbReference>
<evidence type="ECO:0000256" key="1">
    <source>
        <dbReference type="SAM" id="SignalP"/>
    </source>
</evidence>
<accession>A0ABT5U8Q2</accession>
<comment type="caution">
    <text evidence="2">The sequence shown here is derived from an EMBL/GenBank/DDBJ whole genome shotgun (WGS) entry which is preliminary data.</text>
</comment>
<dbReference type="RefSeq" id="WP_274689031.1">
    <property type="nucleotide sequence ID" value="NZ_JAPMOU010000013.1"/>
</dbReference>
<proteinExistence type="predicted"/>
<reference evidence="2 3" key="1">
    <citation type="submission" date="2022-11" db="EMBL/GenBank/DDBJ databases">
        <title>Spartinivicinus poritis sp. nov., isolated from scleractinian coral Porites lutea.</title>
        <authorList>
            <person name="Zhang G."/>
            <person name="Cai L."/>
            <person name="Wei Q."/>
        </authorList>
    </citation>
    <scope>NUCLEOTIDE SEQUENCE [LARGE SCALE GENOMIC DNA]</scope>
    <source>
        <strain evidence="2 3">A2-2</strain>
    </source>
</reference>
<protein>
    <submittedName>
        <fullName evidence="2">Uncharacterized protein</fullName>
    </submittedName>
</protein>
<evidence type="ECO:0000313" key="3">
    <source>
        <dbReference type="Proteomes" id="UP001528823"/>
    </source>
</evidence>